<name>A0A7S1HVC7_9EUGL</name>
<protein>
    <submittedName>
        <fullName evidence="2">Uncharacterized protein</fullName>
    </submittedName>
</protein>
<proteinExistence type="predicted"/>
<evidence type="ECO:0000256" key="1">
    <source>
        <dbReference type="SAM" id="MobiDB-lite"/>
    </source>
</evidence>
<feature type="region of interest" description="Disordered" evidence="1">
    <location>
        <begin position="1"/>
        <end position="60"/>
    </location>
</feature>
<dbReference type="AlphaFoldDB" id="A0A7S1HVC7"/>
<dbReference type="EMBL" id="HBGA01009237">
    <property type="protein sequence ID" value="CAD8992335.1"/>
    <property type="molecule type" value="Transcribed_RNA"/>
</dbReference>
<feature type="compositionally biased region" description="Polar residues" evidence="1">
    <location>
        <begin position="29"/>
        <end position="51"/>
    </location>
</feature>
<reference evidence="2" key="1">
    <citation type="submission" date="2021-01" db="EMBL/GenBank/DDBJ databases">
        <authorList>
            <person name="Corre E."/>
            <person name="Pelletier E."/>
            <person name="Niang G."/>
            <person name="Scheremetjew M."/>
            <person name="Finn R."/>
            <person name="Kale V."/>
            <person name="Holt S."/>
            <person name="Cochrane G."/>
            <person name="Meng A."/>
            <person name="Brown T."/>
            <person name="Cohen L."/>
        </authorList>
    </citation>
    <scope>NUCLEOTIDE SEQUENCE</scope>
    <source>
        <strain evidence="2">NIES-381</strain>
    </source>
</reference>
<sequence>MFPWLGGTGSPTSNLQEKKDQYPVLPPVNTLSQGQGQGTDSSAKKGTNQPNRPKLKPMFTKPPNARLLVPVSSKEGQAISHKGLFGCVQIWYCSFVCVVGEAAVILYAVSDATRRGSEVEKGELLLSPGHPLRQGTADWLFGASRSPSWAQSLPSWPDWGLSLLLALGAWLSEQDHPYPV</sequence>
<gene>
    <name evidence="2" type="ORF">EGYM00392_LOCUS3382</name>
</gene>
<organism evidence="2">
    <name type="scientific">Eutreptiella gymnastica</name>
    <dbReference type="NCBI Taxonomy" id="73025"/>
    <lineage>
        <taxon>Eukaryota</taxon>
        <taxon>Discoba</taxon>
        <taxon>Euglenozoa</taxon>
        <taxon>Euglenida</taxon>
        <taxon>Spirocuta</taxon>
        <taxon>Euglenophyceae</taxon>
        <taxon>Eutreptiales</taxon>
        <taxon>Eutreptiaceae</taxon>
        <taxon>Eutreptiella</taxon>
    </lineage>
</organism>
<evidence type="ECO:0000313" key="2">
    <source>
        <dbReference type="EMBL" id="CAD8992335.1"/>
    </source>
</evidence>
<accession>A0A7S1HVC7</accession>